<proteinExistence type="predicted"/>
<feature type="transmembrane region" description="Helical" evidence="1">
    <location>
        <begin position="112"/>
        <end position="131"/>
    </location>
</feature>
<feature type="transmembrane region" description="Helical" evidence="1">
    <location>
        <begin position="43"/>
        <end position="64"/>
    </location>
</feature>
<name>A0A6J7GUZ7_9ZZZZ</name>
<keyword evidence="1" id="KW-0812">Transmembrane</keyword>
<dbReference type="EMBL" id="CAFBMW010000001">
    <property type="protein sequence ID" value="CAB4912311.1"/>
    <property type="molecule type" value="Genomic_DNA"/>
</dbReference>
<accession>A0A6J7GUZ7</accession>
<dbReference type="AlphaFoldDB" id="A0A6J7GUZ7"/>
<feature type="transmembrane region" description="Helical" evidence="1">
    <location>
        <begin position="85"/>
        <end position="106"/>
    </location>
</feature>
<reference evidence="2" key="1">
    <citation type="submission" date="2020-05" db="EMBL/GenBank/DDBJ databases">
        <authorList>
            <person name="Chiriac C."/>
            <person name="Salcher M."/>
            <person name="Ghai R."/>
            <person name="Kavagutti S V."/>
        </authorList>
    </citation>
    <scope>NUCLEOTIDE SEQUENCE</scope>
</reference>
<protein>
    <submittedName>
        <fullName evidence="2">Unannotated protein</fullName>
    </submittedName>
</protein>
<sequence length="137" mass="14305">MSTSTETAGTRTRWTIAIAAGVLGACAVGGVAAAVRDDAPDTVTFAVFAAMTLPFVAALVAIALDRTEHPEQAEDSIESQWATRASSGAFYDTLVAMGLATFATSVLDTASLPLWLFVLLGLADMATRLVLLQRREG</sequence>
<evidence type="ECO:0000313" key="2">
    <source>
        <dbReference type="EMBL" id="CAB4912311.1"/>
    </source>
</evidence>
<keyword evidence="1" id="KW-0472">Membrane</keyword>
<gene>
    <name evidence="2" type="ORF">UFOPK3662_00066</name>
</gene>
<keyword evidence="1" id="KW-1133">Transmembrane helix</keyword>
<organism evidence="2">
    <name type="scientific">freshwater metagenome</name>
    <dbReference type="NCBI Taxonomy" id="449393"/>
    <lineage>
        <taxon>unclassified sequences</taxon>
        <taxon>metagenomes</taxon>
        <taxon>ecological metagenomes</taxon>
    </lineage>
</organism>
<evidence type="ECO:0000256" key="1">
    <source>
        <dbReference type="SAM" id="Phobius"/>
    </source>
</evidence>